<accession>A0A7V8RBM0</accession>
<dbReference type="Gene3D" id="2.160.20.10">
    <property type="entry name" value="Single-stranded right-handed beta-helix, Pectin lyase-like"/>
    <property type="match status" value="1"/>
</dbReference>
<dbReference type="EMBL" id="VDES01000001">
    <property type="protein sequence ID" value="MBA1373200.1"/>
    <property type="molecule type" value="Genomic_DNA"/>
</dbReference>
<evidence type="ECO:0000313" key="2">
    <source>
        <dbReference type="Proteomes" id="UP000589292"/>
    </source>
</evidence>
<dbReference type="Proteomes" id="UP000589292">
    <property type="component" value="Unassembled WGS sequence"/>
</dbReference>
<protein>
    <submittedName>
        <fullName evidence="1">Uncharacterized protein</fullName>
    </submittedName>
</protein>
<sequence>MSKVSALPLAEPLTGDELVPLVQDGQTRKGSIGDHIGNLAAPFIAEAAAIATDASAFANFISGDLAAAEAATAPGDRFSIAGDGEIIAYLRTPGGSTELGRAVTKANLSRSEMAEGVGTASGNNLQIELNRGGRFKGPIAGAPYRSTQDRMREQIWLDEAPGADDTAKGKQALAYLADRGGGEFWLPGREIEIDETWFVPSNVNVRGQGSATHVRFAGTNPDLMGVMSHLNPRQGNVRASAFALIGQYPDDISAANYNAAHTGDYPVIAPRAFAPNTVIKPGATSLPMASLGDLADVAPGDFLRLERGFMGWHTALHEMVRVRAIDGTTVHLAWPVLYEYRNAANDPFNLFMRPIAYNGGRAAPGVDQAAFEGWRQCGWRRVDPVINARLENMRISNEVVHEGYANLAVMICRGLNCSFDNIELTGGGLWNLHCEGTRGTLVAERSNPAFPQTDVLPGNGSNRTYIIADMRTGSLAIEEGCLNGKFEGRSNTNIQVQQFCREISVDMVANSGSLYGILVDKSAPTRIRGRYTSPQPALWVATRDLFHYYPQATLAMFDSLVGDYFNGMLIEAQCELVESTANNSLDVYLGQPIRGTVNVGGQFGGVYSIPDAGAGVIVGKATRLFDRSDQTSPSVQGRPAARFPFDRDLAYPDGANDKIWRWVNGNRKTIAAVANASNFTVNANTTQGGVRTGDVAMVLIQNTAPVDVNTLRYVGYLPNFGPVTYAPGGARRWHISDVAGINPATGEVNITTPVPDNWQAVAGDDSVSCAFFGRWG</sequence>
<comment type="caution">
    <text evidence="1">The sequence shown here is derived from an EMBL/GenBank/DDBJ whole genome shotgun (WGS) entry which is preliminary data.</text>
</comment>
<dbReference type="RefSeq" id="WP_181266315.1">
    <property type="nucleotide sequence ID" value="NZ_BAAAGB010000002.1"/>
</dbReference>
<organism evidence="1 2">
    <name type="scientific">Sphingomonas ursincola</name>
    <dbReference type="NCBI Taxonomy" id="56361"/>
    <lineage>
        <taxon>Bacteria</taxon>
        <taxon>Pseudomonadati</taxon>
        <taxon>Pseudomonadota</taxon>
        <taxon>Alphaproteobacteria</taxon>
        <taxon>Sphingomonadales</taxon>
        <taxon>Sphingomonadaceae</taxon>
        <taxon>Sphingomonas</taxon>
    </lineage>
</organism>
<keyword evidence="2" id="KW-1185">Reference proteome</keyword>
<evidence type="ECO:0000313" key="1">
    <source>
        <dbReference type="EMBL" id="MBA1373200.1"/>
    </source>
</evidence>
<name>A0A7V8RBM0_9SPHN</name>
<dbReference type="AlphaFoldDB" id="A0A7V8RBM0"/>
<reference evidence="1 2" key="1">
    <citation type="journal article" date="1994" name="Int. J. Syst. Bacteriol.">
        <title>Phylogenetic positions of novel aerobic, bacteriochlorophyll a-containing bacteria and description of Roseococcus thiosulfatophilus gen. nov., sp. nov., Erythromicrobium ramosum gen. nov., sp. nov., and Erythrobacter litoralis sp. nov.</title>
        <authorList>
            <person name="Yurkov V."/>
            <person name="Stackebrandt E."/>
            <person name="Holmes A."/>
            <person name="Fuerst J.A."/>
            <person name="Hugenholtz P."/>
            <person name="Golecki J."/>
            <person name="Gad'on N."/>
            <person name="Gorlenko V.M."/>
            <person name="Kompantseva E.I."/>
            <person name="Drews G."/>
        </authorList>
    </citation>
    <scope>NUCLEOTIDE SEQUENCE [LARGE SCALE GENOMIC DNA]</scope>
    <source>
        <strain evidence="1 2">KR-99</strain>
    </source>
</reference>
<gene>
    <name evidence="1" type="ORF">FG486_02525</name>
</gene>
<dbReference type="InterPro" id="IPR012334">
    <property type="entry name" value="Pectin_lyas_fold"/>
</dbReference>
<proteinExistence type="predicted"/>